<dbReference type="SUPFAM" id="SSF46689">
    <property type="entry name" value="Homeodomain-like"/>
    <property type="match status" value="1"/>
</dbReference>
<proteinExistence type="predicted"/>
<dbReference type="RefSeq" id="WP_019618877.1">
    <property type="nucleotide sequence ID" value="NZ_JBHUNE010000001.1"/>
</dbReference>
<keyword evidence="2" id="KW-1185">Reference proteome</keyword>
<dbReference type="InterPro" id="IPR036271">
    <property type="entry name" value="Tet_transcr_reg_TetR-rel_C_sf"/>
</dbReference>
<sequence length="229" mass="24481">MLPARASRTGPRPTFTVDDAVDAAMALGLDRFSLAGVAKALGVSTPALYRVTESREHLAHLCLERVARELAASSSLVEPPGGWDGTGWQRLLRDYVADMWRALELHEGLASAILAHPGAHAHVNEYLVDLRDALAASGFPGDGDAVAFVLDFIGDTVLVTHIGIAPMRRRGDSGERGIDTARRMLESRTGAEGDAIIGVDESWADRGWLDRKVDFIIAGLEAGILPAAH</sequence>
<dbReference type="InterPro" id="IPR009057">
    <property type="entry name" value="Homeodomain-like_sf"/>
</dbReference>
<dbReference type="SUPFAM" id="SSF48498">
    <property type="entry name" value="Tetracyclin repressor-like, C-terminal domain"/>
    <property type="match status" value="1"/>
</dbReference>
<protein>
    <submittedName>
        <fullName evidence="1">TetR/AcrR family transcriptional regulator</fullName>
    </submittedName>
</protein>
<reference evidence="2" key="1">
    <citation type="journal article" date="2019" name="Int. J. Syst. Evol. Microbiol.">
        <title>The Global Catalogue of Microorganisms (GCM) 10K type strain sequencing project: providing services to taxonomists for standard genome sequencing and annotation.</title>
        <authorList>
            <consortium name="The Broad Institute Genomics Platform"/>
            <consortium name="The Broad Institute Genome Sequencing Center for Infectious Disease"/>
            <person name="Wu L."/>
            <person name="Ma J."/>
        </authorList>
    </citation>
    <scope>NUCLEOTIDE SEQUENCE [LARGE SCALE GENOMIC DNA]</scope>
    <source>
        <strain evidence="2">TISTR 1514</strain>
    </source>
</reference>
<organism evidence="1 2">
    <name type="scientific">Gulosibacter faecalis</name>
    <dbReference type="NCBI Taxonomy" id="272240"/>
    <lineage>
        <taxon>Bacteria</taxon>
        <taxon>Bacillati</taxon>
        <taxon>Actinomycetota</taxon>
        <taxon>Actinomycetes</taxon>
        <taxon>Micrococcales</taxon>
        <taxon>Microbacteriaceae</taxon>
        <taxon>Gulosibacter</taxon>
    </lineage>
</organism>
<comment type="caution">
    <text evidence="1">The sequence shown here is derived from an EMBL/GenBank/DDBJ whole genome shotgun (WGS) entry which is preliminary data.</text>
</comment>
<evidence type="ECO:0000313" key="1">
    <source>
        <dbReference type="EMBL" id="MFD2757024.1"/>
    </source>
</evidence>
<dbReference type="Gene3D" id="1.10.357.10">
    <property type="entry name" value="Tetracycline Repressor, domain 2"/>
    <property type="match status" value="1"/>
</dbReference>
<dbReference type="Proteomes" id="UP001597492">
    <property type="component" value="Unassembled WGS sequence"/>
</dbReference>
<accession>A0ABW5UX67</accession>
<evidence type="ECO:0000313" key="2">
    <source>
        <dbReference type="Proteomes" id="UP001597492"/>
    </source>
</evidence>
<name>A0ABW5UX67_9MICO</name>
<dbReference type="EMBL" id="JBHUNE010000001">
    <property type="protein sequence ID" value="MFD2757024.1"/>
    <property type="molecule type" value="Genomic_DNA"/>
</dbReference>
<gene>
    <name evidence="1" type="ORF">ACFSW7_01370</name>
</gene>